<name>A0A4Q9WCX8_STALU</name>
<dbReference type="InterPro" id="IPR055066">
    <property type="entry name" value="AASDHPPT_N"/>
</dbReference>
<dbReference type="InterPro" id="IPR008278">
    <property type="entry name" value="4-PPantetheinyl_Trfase_dom"/>
</dbReference>
<evidence type="ECO:0000259" key="3">
    <source>
        <dbReference type="Pfam" id="PF01648"/>
    </source>
</evidence>
<reference evidence="5 6" key="1">
    <citation type="journal article" date="2019" name="Sci. Transl. Med.">
        <title>Quorum sensing between bacterial species on the skin protects against epidermal injury in atopic dermatitis.</title>
        <authorList>
            <person name="Williams M.R."/>
        </authorList>
    </citation>
    <scope>NUCLEOTIDE SEQUENCE [LARGE SCALE GENOMIC DNA]</scope>
    <source>
        <strain evidence="5 6">E7</strain>
    </source>
</reference>
<evidence type="ECO:0000256" key="2">
    <source>
        <dbReference type="ARBA" id="ARBA00022679"/>
    </source>
</evidence>
<accession>A0A4Q9WCX8</accession>
<comment type="similarity">
    <text evidence="1">Belongs to the P-Pant transferase superfamily. Gsp/Sfp/HetI/AcpT family.</text>
</comment>
<sequence>MLMIYIYENKKSVFSTIETKLLNFIQEEDLNKIAALYYDRDKLNLLYSRLVVLYGMYKLRGISPNDVNILKEKYGKPYIENNNIYFNISHSGKVVYVAFYEHGEVGIDVEELNDVPNEIIEYCFHEEEKKLMKRAKKREYKRRFYDIWTKKEAYLKKKGTGISDNLKKVNVTKKYDFITFEWNNYYCSVTADGLKTYSIKIIQFEELIHFLKSFSSF</sequence>
<feature type="domain" description="4'-phosphopantetheinyl transferase" evidence="3">
    <location>
        <begin position="105"/>
        <end position="173"/>
    </location>
</feature>
<keyword evidence="2 5" id="KW-0808">Transferase</keyword>
<dbReference type="EMBL" id="SCHB01000001">
    <property type="protein sequence ID" value="TBW73246.1"/>
    <property type="molecule type" value="Genomic_DNA"/>
</dbReference>
<comment type="caution">
    <text evidence="5">The sequence shown here is derived from an EMBL/GenBank/DDBJ whole genome shotgun (WGS) entry which is preliminary data.</text>
</comment>
<dbReference type="InterPro" id="IPR050559">
    <property type="entry name" value="P-Pant_transferase_sf"/>
</dbReference>
<dbReference type="Pfam" id="PF01648">
    <property type="entry name" value="ACPS"/>
    <property type="match status" value="1"/>
</dbReference>
<dbReference type="GeneID" id="58091512"/>
<dbReference type="RefSeq" id="WP_002478847.1">
    <property type="nucleotide sequence ID" value="NZ_CAXOPE010000003.1"/>
</dbReference>
<evidence type="ECO:0000313" key="6">
    <source>
        <dbReference type="Proteomes" id="UP000293637"/>
    </source>
</evidence>
<dbReference type="InterPro" id="IPR037143">
    <property type="entry name" value="4-PPantetheinyl_Trfase_dom_sf"/>
</dbReference>
<evidence type="ECO:0000256" key="1">
    <source>
        <dbReference type="ARBA" id="ARBA00010990"/>
    </source>
</evidence>
<evidence type="ECO:0000259" key="4">
    <source>
        <dbReference type="Pfam" id="PF22624"/>
    </source>
</evidence>
<dbReference type="AlphaFoldDB" id="A0A4Q9WCX8"/>
<gene>
    <name evidence="5" type="ORF">EQ812_00160</name>
</gene>
<dbReference type="PANTHER" id="PTHR12215:SF10">
    <property type="entry name" value="L-AMINOADIPATE-SEMIALDEHYDE DEHYDROGENASE-PHOSPHOPANTETHEINYL TRANSFERASE"/>
    <property type="match status" value="1"/>
</dbReference>
<dbReference type="GO" id="GO:0005829">
    <property type="term" value="C:cytosol"/>
    <property type="evidence" value="ECO:0007669"/>
    <property type="project" value="TreeGrafter"/>
</dbReference>
<proteinExistence type="inferred from homology"/>
<dbReference type="SUPFAM" id="SSF56214">
    <property type="entry name" value="4'-phosphopantetheinyl transferase"/>
    <property type="match status" value="2"/>
</dbReference>
<dbReference type="Proteomes" id="UP000293637">
    <property type="component" value="Unassembled WGS sequence"/>
</dbReference>
<dbReference type="GO" id="GO:0019878">
    <property type="term" value="P:lysine biosynthetic process via aminoadipic acid"/>
    <property type="evidence" value="ECO:0007669"/>
    <property type="project" value="TreeGrafter"/>
</dbReference>
<protein>
    <submittedName>
        <fullName evidence="5">4'-phosphopantetheinyl transferase superfamily protein</fullName>
    </submittedName>
</protein>
<organism evidence="5 6">
    <name type="scientific">Staphylococcus lugdunensis</name>
    <dbReference type="NCBI Taxonomy" id="28035"/>
    <lineage>
        <taxon>Bacteria</taxon>
        <taxon>Bacillati</taxon>
        <taxon>Bacillota</taxon>
        <taxon>Bacilli</taxon>
        <taxon>Bacillales</taxon>
        <taxon>Staphylococcaceae</taxon>
        <taxon>Staphylococcus</taxon>
    </lineage>
</organism>
<evidence type="ECO:0000313" key="5">
    <source>
        <dbReference type="EMBL" id="TBW73246.1"/>
    </source>
</evidence>
<dbReference type="Pfam" id="PF22624">
    <property type="entry name" value="AASDHPPT_N"/>
    <property type="match status" value="1"/>
</dbReference>
<dbReference type="GO" id="GO:0000287">
    <property type="term" value="F:magnesium ion binding"/>
    <property type="evidence" value="ECO:0007669"/>
    <property type="project" value="InterPro"/>
</dbReference>
<dbReference type="PANTHER" id="PTHR12215">
    <property type="entry name" value="PHOSPHOPANTETHEINE TRANSFERASE"/>
    <property type="match status" value="1"/>
</dbReference>
<feature type="domain" description="4'-phosphopantetheinyl transferase N-terminal" evidence="4">
    <location>
        <begin position="21"/>
        <end position="98"/>
    </location>
</feature>
<dbReference type="Gene3D" id="3.90.470.20">
    <property type="entry name" value="4'-phosphopantetheinyl transferase domain"/>
    <property type="match status" value="2"/>
</dbReference>
<dbReference type="GO" id="GO:0008897">
    <property type="term" value="F:holo-[acyl-carrier-protein] synthase activity"/>
    <property type="evidence" value="ECO:0007669"/>
    <property type="project" value="InterPro"/>
</dbReference>